<sequence length="258" mass="28254">MSKVIILFISISALLTSFYSCQKEVDGTIDGTLQPIELRFRPVANGQRLEFGSTYTNTHNESFSVRAFKFYISSIDLVNESTGATYQVDRNQYYLVNFADSNSVVLKLKAPAAQYSTLAFTIGVDSLHNVSGAQTGALDPANGMFWTWNTGYIMAKLEGYSSVSNQPNQLFEYHIGGFKGDNNVVKKAYLSFPGGASIDTEDGKESAVTISADVNKWFTGPHQISIASNPVCMTPGPLAEAVADNYLRMFSVEQVINQ</sequence>
<feature type="domain" description="Copper-binding protein MbnP-like" evidence="2">
    <location>
        <begin position="34"/>
        <end position="233"/>
    </location>
</feature>
<dbReference type="RefSeq" id="WP_279297009.1">
    <property type="nucleotide sequence ID" value="NZ_JAOTIF010000006.1"/>
</dbReference>
<reference evidence="3" key="1">
    <citation type="submission" date="2022-09" db="EMBL/GenBank/DDBJ databases">
        <authorList>
            <person name="Yuan C."/>
            <person name="Ke Z."/>
        </authorList>
    </citation>
    <scope>NUCLEOTIDE SEQUENCE</scope>
    <source>
        <strain evidence="3">LB-8</strain>
    </source>
</reference>
<gene>
    <name evidence="3" type="ORF">OCK74_10605</name>
</gene>
<feature type="chain" id="PRO_5040805825" description="Copper-binding protein MbnP-like domain-containing protein" evidence="1">
    <location>
        <begin position="23"/>
        <end position="258"/>
    </location>
</feature>
<dbReference type="AlphaFoldDB" id="A0A9X2XVV6"/>
<reference evidence="3" key="2">
    <citation type="submission" date="2023-04" db="EMBL/GenBank/DDBJ databases">
        <title>Paracnuella aquatica gen. nov., sp. nov., a member of the family Chitinophagaceae isolated from a hot spring.</title>
        <authorList>
            <person name="Wang C."/>
        </authorList>
    </citation>
    <scope>NUCLEOTIDE SEQUENCE</scope>
    <source>
        <strain evidence="3">LB-8</strain>
    </source>
</reference>
<feature type="signal peptide" evidence="1">
    <location>
        <begin position="1"/>
        <end position="22"/>
    </location>
</feature>
<keyword evidence="1" id="KW-0732">Signal</keyword>
<protein>
    <recommendedName>
        <fullName evidence="2">Copper-binding protein MbnP-like domain-containing protein</fullName>
    </recommendedName>
</protein>
<evidence type="ECO:0000256" key="1">
    <source>
        <dbReference type="SAM" id="SignalP"/>
    </source>
</evidence>
<comment type="caution">
    <text evidence="3">The sequence shown here is derived from an EMBL/GenBank/DDBJ whole genome shotgun (WGS) entry which is preliminary data.</text>
</comment>
<name>A0A9X2XVV6_9BACT</name>
<organism evidence="3 4">
    <name type="scientific">Paraflavisolibacter caeni</name>
    <dbReference type="NCBI Taxonomy" id="2982496"/>
    <lineage>
        <taxon>Bacteria</taxon>
        <taxon>Pseudomonadati</taxon>
        <taxon>Bacteroidota</taxon>
        <taxon>Chitinophagia</taxon>
        <taxon>Chitinophagales</taxon>
        <taxon>Chitinophagaceae</taxon>
        <taxon>Paraflavisolibacter</taxon>
    </lineage>
</organism>
<evidence type="ECO:0000313" key="3">
    <source>
        <dbReference type="EMBL" id="MCU7549567.1"/>
    </source>
</evidence>
<proteinExistence type="predicted"/>
<keyword evidence="4" id="KW-1185">Reference proteome</keyword>
<accession>A0A9X2XVV6</accession>
<evidence type="ECO:0000259" key="2">
    <source>
        <dbReference type="Pfam" id="PF20243"/>
    </source>
</evidence>
<dbReference type="EMBL" id="JAOTIF010000006">
    <property type="protein sequence ID" value="MCU7549567.1"/>
    <property type="molecule type" value="Genomic_DNA"/>
</dbReference>
<dbReference type="Proteomes" id="UP001155483">
    <property type="component" value="Unassembled WGS sequence"/>
</dbReference>
<dbReference type="Pfam" id="PF20243">
    <property type="entry name" value="MbnP"/>
    <property type="match status" value="1"/>
</dbReference>
<dbReference type="PROSITE" id="PS51257">
    <property type="entry name" value="PROKAR_LIPOPROTEIN"/>
    <property type="match status" value="1"/>
</dbReference>
<evidence type="ECO:0000313" key="4">
    <source>
        <dbReference type="Proteomes" id="UP001155483"/>
    </source>
</evidence>
<dbReference type="InterPro" id="IPR046863">
    <property type="entry name" value="MbnP-like_dom"/>
</dbReference>